<name>A0A9Q0E692_9TELE</name>
<accession>A0A9Q0E692</accession>
<protein>
    <submittedName>
        <fullName evidence="2">Uncharacterized protein</fullName>
    </submittedName>
</protein>
<keyword evidence="3" id="KW-1185">Reference proteome</keyword>
<organism evidence="2 3">
    <name type="scientific">Muraenolepis orangiensis</name>
    <name type="common">Patagonian moray cod</name>
    <dbReference type="NCBI Taxonomy" id="630683"/>
    <lineage>
        <taxon>Eukaryota</taxon>
        <taxon>Metazoa</taxon>
        <taxon>Chordata</taxon>
        <taxon>Craniata</taxon>
        <taxon>Vertebrata</taxon>
        <taxon>Euteleostomi</taxon>
        <taxon>Actinopterygii</taxon>
        <taxon>Neopterygii</taxon>
        <taxon>Teleostei</taxon>
        <taxon>Neoteleostei</taxon>
        <taxon>Acanthomorphata</taxon>
        <taxon>Zeiogadaria</taxon>
        <taxon>Gadariae</taxon>
        <taxon>Gadiformes</taxon>
        <taxon>Muraenolepidoidei</taxon>
        <taxon>Muraenolepididae</taxon>
        <taxon>Muraenolepis</taxon>
    </lineage>
</organism>
<reference evidence="2" key="1">
    <citation type="submission" date="2022-07" db="EMBL/GenBank/DDBJ databases">
        <title>Chromosome-level genome of Muraenolepis orangiensis.</title>
        <authorList>
            <person name="Kim J."/>
        </authorList>
    </citation>
    <scope>NUCLEOTIDE SEQUENCE</scope>
    <source>
        <strain evidence="2">KU_S4_2022</strain>
        <tissue evidence="2">Muscle</tissue>
    </source>
</reference>
<gene>
    <name evidence="2" type="ORF">NHX12_033571</name>
</gene>
<proteinExistence type="predicted"/>
<dbReference type="EMBL" id="JANIIK010000048">
    <property type="protein sequence ID" value="KAJ3599615.1"/>
    <property type="molecule type" value="Genomic_DNA"/>
</dbReference>
<comment type="caution">
    <text evidence="2">The sequence shown here is derived from an EMBL/GenBank/DDBJ whole genome shotgun (WGS) entry which is preliminary data.</text>
</comment>
<feature type="region of interest" description="Disordered" evidence="1">
    <location>
        <begin position="1"/>
        <end position="21"/>
    </location>
</feature>
<evidence type="ECO:0000256" key="1">
    <source>
        <dbReference type="SAM" id="MobiDB-lite"/>
    </source>
</evidence>
<dbReference type="Proteomes" id="UP001148018">
    <property type="component" value="Unassembled WGS sequence"/>
</dbReference>
<sequence>MEDVQRGRGRGRRGGGTRGGIFVSRLQNKTRLVDLVVTQRTPAGANASWRHARLRQVPENGELTTYGLYEPNLKSAFVVRPPSS</sequence>
<evidence type="ECO:0000313" key="2">
    <source>
        <dbReference type="EMBL" id="KAJ3599615.1"/>
    </source>
</evidence>
<dbReference type="AlphaFoldDB" id="A0A9Q0E692"/>
<evidence type="ECO:0000313" key="3">
    <source>
        <dbReference type="Proteomes" id="UP001148018"/>
    </source>
</evidence>